<dbReference type="InterPro" id="IPR001915">
    <property type="entry name" value="Peptidase_M48"/>
</dbReference>
<protein>
    <submittedName>
        <fullName evidence="9">M48 family metalloprotease</fullName>
        <ecNumber evidence="9">3.4.24.-</ecNumber>
    </submittedName>
</protein>
<evidence type="ECO:0000313" key="9">
    <source>
        <dbReference type="EMBL" id="MDI9233002.1"/>
    </source>
</evidence>
<dbReference type="Proteomes" id="UP001431902">
    <property type="component" value="Unassembled WGS sequence"/>
</dbReference>
<evidence type="ECO:0000256" key="7">
    <source>
        <dbReference type="SAM" id="SignalP"/>
    </source>
</evidence>
<dbReference type="Gene3D" id="3.30.2010.10">
    <property type="entry name" value="Metalloproteases ('zincins'), catalytic domain"/>
    <property type="match status" value="1"/>
</dbReference>
<comment type="cofactor">
    <cofactor evidence="1">
        <name>Zn(2+)</name>
        <dbReference type="ChEBI" id="CHEBI:29105"/>
    </cofactor>
</comment>
<dbReference type="GO" id="GO:0008237">
    <property type="term" value="F:metallopeptidase activity"/>
    <property type="evidence" value="ECO:0007669"/>
    <property type="project" value="UniProtKB-KW"/>
</dbReference>
<dbReference type="EMBL" id="JASGBH010000002">
    <property type="protein sequence ID" value="MDI9233002.1"/>
    <property type="molecule type" value="Genomic_DNA"/>
</dbReference>
<evidence type="ECO:0000259" key="8">
    <source>
        <dbReference type="Pfam" id="PF01435"/>
    </source>
</evidence>
<evidence type="ECO:0000256" key="6">
    <source>
        <dbReference type="ARBA" id="ARBA00023049"/>
    </source>
</evidence>
<keyword evidence="4 9" id="KW-0378">Hydrolase</keyword>
<keyword evidence="7" id="KW-0732">Signal</keyword>
<reference evidence="9" key="1">
    <citation type="submission" date="2023-05" db="EMBL/GenBank/DDBJ databases">
        <title>Limnohabitans sp. strain HM2-2 Genome sequencing and assembly.</title>
        <authorList>
            <person name="Jung Y."/>
        </authorList>
    </citation>
    <scope>NUCLEOTIDE SEQUENCE</scope>
    <source>
        <strain evidence="9">HM2-2</strain>
    </source>
</reference>
<keyword evidence="3" id="KW-0479">Metal-binding</keyword>
<accession>A0ABT6X4F9</accession>
<sequence>MKNKFRHTRLILSLLAASLCFQAAWPQNSVLPSLGDGDGISLAAERKLGDRIARELYRDPDYLEDPVLDEYIQRLWAPLVKSAAARGELSPELQERFAWRILLGRDRSVNAFALPGGYLGVHLGLIAVVTTHDELASVLAHELSHVTQRHIARSMGEQGKMTPWVIGSLILGILAASKSAQGAQALVVGGQAAAIQSQLSYSRDMEREADRVGYGVMSEAGYDPQGFVGMFGKLQQAAGLNDNGAYPYLRSHPLTTERIADMQARLQLNAVPAQAVIDVEQAMLSARARVLSQGNVDAWRASTNTSRVNLPNATAATHAGVWYGATLAHMQLKDFAAAERSLQNLERTVSGQAAPARLAKLLRAEWAAAQGRWDAVPALLARQNPSTKLERPELIATAQAVLHLPPSATRTEVLRQLREQVLAAPLDAQAWNTLANVLAVEGQALPSLRAEGEAQMARMDWQGAIDRFRAAQDWAKKHQLQAGDHIEASIVDTRLRQAQALVREMQAER</sequence>
<keyword evidence="10" id="KW-1185">Reference proteome</keyword>
<evidence type="ECO:0000256" key="3">
    <source>
        <dbReference type="ARBA" id="ARBA00022723"/>
    </source>
</evidence>
<dbReference type="PANTHER" id="PTHR22726:SF1">
    <property type="entry name" value="METALLOENDOPEPTIDASE OMA1, MITOCHONDRIAL"/>
    <property type="match status" value="1"/>
</dbReference>
<evidence type="ECO:0000256" key="5">
    <source>
        <dbReference type="ARBA" id="ARBA00022833"/>
    </source>
</evidence>
<dbReference type="EC" id="3.4.24.-" evidence="9"/>
<feature type="signal peptide" evidence="7">
    <location>
        <begin position="1"/>
        <end position="23"/>
    </location>
</feature>
<keyword evidence="6 9" id="KW-0482">Metalloprotease</keyword>
<gene>
    <name evidence="9" type="ORF">QLQ16_04040</name>
</gene>
<comment type="caution">
    <text evidence="9">The sequence shown here is derived from an EMBL/GenBank/DDBJ whole genome shotgun (WGS) entry which is preliminary data.</text>
</comment>
<feature type="chain" id="PRO_5047098960" evidence="7">
    <location>
        <begin position="24"/>
        <end position="509"/>
    </location>
</feature>
<organism evidence="9 10">
    <name type="scientific">Limnohabitans lacus</name>
    <dbReference type="NCBI Taxonomy" id="3045173"/>
    <lineage>
        <taxon>Bacteria</taxon>
        <taxon>Pseudomonadati</taxon>
        <taxon>Pseudomonadota</taxon>
        <taxon>Betaproteobacteria</taxon>
        <taxon>Burkholderiales</taxon>
        <taxon>Comamonadaceae</taxon>
        <taxon>Limnohabitans</taxon>
    </lineage>
</organism>
<name>A0ABT6X4F9_9BURK</name>
<evidence type="ECO:0000256" key="2">
    <source>
        <dbReference type="ARBA" id="ARBA00022670"/>
    </source>
</evidence>
<keyword evidence="5" id="KW-0862">Zinc</keyword>
<keyword evidence="2" id="KW-0645">Protease</keyword>
<evidence type="ECO:0000256" key="4">
    <source>
        <dbReference type="ARBA" id="ARBA00022801"/>
    </source>
</evidence>
<dbReference type="RefSeq" id="WP_283223400.1">
    <property type="nucleotide sequence ID" value="NZ_JASGBH010000002.1"/>
</dbReference>
<dbReference type="InterPro" id="IPR051156">
    <property type="entry name" value="Mito/Outer_Membr_Metalloprot"/>
</dbReference>
<evidence type="ECO:0000313" key="10">
    <source>
        <dbReference type="Proteomes" id="UP001431902"/>
    </source>
</evidence>
<feature type="domain" description="Peptidase M48" evidence="8">
    <location>
        <begin position="99"/>
        <end position="265"/>
    </location>
</feature>
<evidence type="ECO:0000256" key="1">
    <source>
        <dbReference type="ARBA" id="ARBA00001947"/>
    </source>
</evidence>
<dbReference type="PANTHER" id="PTHR22726">
    <property type="entry name" value="METALLOENDOPEPTIDASE OMA1"/>
    <property type="match status" value="1"/>
</dbReference>
<dbReference type="Pfam" id="PF01435">
    <property type="entry name" value="Peptidase_M48"/>
    <property type="match status" value="1"/>
</dbReference>
<proteinExistence type="predicted"/>